<evidence type="ECO:0000256" key="5">
    <source>
        <dbReference type="ARBA" id="ARBA00022915"/>
    </source>
</evidence>
<dbReference type="Pfam" id="PF05173">
    <property type="entry name" value="DapB_C"/>
    <property type="match status" value="1"/>
</dbReference>
<evidence type="ECO:0000256" key="6">
    <source>
        <dbReference type="ARBA" id="ARBA00023002"/>
    </source>
</evidence>
<dbReference type="NCBIfam" id="TIGR00036">
    <property type="entry name" value="dapB"/>
    <property type="match status" value="1"/>
</dbReference>
<reference evidence="16 17" key="1">
    <citation type="submission" date="2018-02" db="EMBL/GenBank/DDBJ databases">
        <title>Genomic Encyclopedia of Archaeal and Bacterial Type Strains, Phase II (KMG-II): from individual species to whole genera.</title>
        <authorList>
            <person name="Goeker M."/>
        </authorList>
    </citation>
    <scope>NUCLEOTIDE SEQUENCE [LARGE SCALE GENOMIC DNA]</scope>
    <source>
        <strain evidence="16 17">DSM 22857</strain>
    </source>
</reference>
<dbReference type="AlphaFoldDB" id="A0A2S6IW33"/>
<keyword evidence="5 13" id="KW-0220">Diaminopimelate biosynthesis</keyword>
<dbReference type="UniPathway" id="UPA00034">
    <property type="reaction ID" value="UER00018"/>
</dbReference>
<comment type="caution">
    <text evidence="16">The sequence shown here is derived from an EMBL/GenBank/DDBJ whole genome shotgun (WGS) entry which is preliminary data.</text>
</comment>
<dbReference type="GO" id="GO:0050661">
    <property type="term" value="F:NADP binding"/>
    <property type="evidence" value="ECO:0007669"/>
    <property type="project" value="UniProtKB-UniRule"/>
</dbReference>
<dbReference type="GO" id="GO:0008839">
    <property type="term" value="F:4-hydroxy-tetrahydrodipicolinate reductase"/>
    <property type="evidence" value="ECO:0007669"/>
    <property type="project" value="UniProtKB-UniRule"/>
</dbReference>
<feature type="domain" description="Dihydrodipicolinate reductase C-terminal" evidence="15">
    <location>
        <begin position="117"/>
        <end position="253"/>
    </location>
</feature>
<dbReference type="GO" id="GO:0019877">
    <property type="term" value="P:diaminopimelate biosynthetic process"/>
    <property type="evidence" value="ECO:0007669"/>
    <property type="project" value="UniProtKB-UniRule"/>
</dbReference>
<keyword evidence="4 13" id="KW-0521">NADP</keyword>
<dbReference type="PROSITE" id="PS01298">
    <property type="entry name" value="DAPB"/>
    <property type="match status" value="1"/>
</dbReference>
<keyword evidence="2 13" id="KW-0963">Cytoplasm</keyword>
<dbReference type="Pfam" id="PF01113">
    <property type="entry name" value="DapB_N"/>
    <property type="match status" value="1"/>
</dbReference>
<evidence type="ECO:0000256" key="3">
    <source>
        <dbReference type="ARBA" id="ARBA00022605"/>
    </source>
</evidence>
<comment type="catalytic activity">
    <reaction evidence="12 13">
        <text>(S)-2,3,4,5-tetrahydrodipicolinate + NAD(+) + H2O = (2S,4S)-4-hydroxy-2,3,4,5-tetrahydrodipicolinate + NADH + H(+)</text>
        <dbReference type="Rhea" id="RHEA:35323"/>
        <dbReference type="ChEBI" id="CHEBI:15377"/>
        <dbReference type="ChEBI" id="CHEBI:15378"/>
        <dbReference type="ChEBI" id="CHEBI:16845"/>
        <dbReference type="ChEBI" id="CHEBI:57540"/>
        <dbReference type="ChEBI" id="CHEBI:57945"/>
        <dbReference type="ChEBI" id="CHEBI:67139"/>
        <dbReference type="EC" id="1.17.1.8"/>
    </reaction>
</comment>
<feature type="binding site" evidence="13">
    <location>
        <begin position="111"/>
        <end position="114"/>
    </location>
    <ligand>
        <name>NAD(+)</name>
        <dbReference type="ChEBI" id="CHEBI:57540"/>
    </ligand>
</feature>
<keyword evidence="8 13" id="KW-0457">Lysine biosynthesis</keyword>
<feature type="domain" description="Dihydrodipicolinate reductase N-terminal" evidence="14">
    <location>
        <begin position="11"/>
        <end position="114"/>
    </location>
</feature>
<accession>A0A2S6IW33</accession>
<evidence type="ECO:0000256" key="2">
    <source>
        <dbReference type="ARBA" id="ARBA00022490"/>
    </source>
</evidence>
<organism evidence="16 17">
    <name type="scientific">Kineococcus xinjiangensis</name>
    <dbReference type="NCBI Taxonomy" id="512762"/>
    <lineage>
        <taxon>Bacteria</taxon>
        <taxon>Bacillati</taxon>
        <taxon>Actinomycetota</taxon>
        <taxon>Actinomycetes</taxon>
        <taxon>Kineosporiales</taxon>
        <taxon>Kineosporiaceae</taxon>
        <taxon>Kineococcus</taxon>
    </lineage>
</organism>
<evidence type="ECO:0000259" key="15">
    <source>
        <dbReference type="Pfam" id="PF05173"/>
    </source>
</evidence>
<evidence type="ECO:0000256" key="11">
    <source>
        <dbReference type="ARBA" id="ARBA00049080"/>
    </source>
</evidence>
<evidence type="ECO:0000313" key="17">
    <source>
        <dbReference type="Proteomes" id="UP000239485"/>
    </source>
</evidence>
<evidence type="ECO:0000256" key="12">
    <source>
        <dbReference type="ARBA" id="ARBA00049396"/>
    </source>
</evidence>
<feature type="binding site" evidence="13">
    <location>
        <begin position="84"/>
        <end position="86"/>
    </location>
    <ligand>
        <name>NAD(+)</name>
        <dbReference type="ChEBI" id="CHEBI:57540"/>
    </ligand>
</feature>
<evidence type="ECO:0000256" key="10">
    <source>
        <dbReference type="ARBA" id="ARBA00038983"/>
    </source>
</evidence>
<keyword evidence="6 13" id="KW-0560">Oxidoreductase</keyword>
<dbReference type="GO" id="GO:0009089">
    <property type="term" value="P:lysine biosynthetic process via diaminopimelate"/>
    <property type="evidence" value="ECO:0007669"/>
    <property type="project" value="UniProtKB-UniRule"/>
</dbReference>
<feature type="binding site" evidence="13">
    <location>
        <position position="142"/>
    </location>
    <ligand>
        <name>(S)-2,3,4,5-tetrahydrodipicolinate</name>
        <dbReference type="ChEBI" id="CHEBI:16845"/>
    </ligand>
</feature>
<dbReference type="EMBL" id="PTJD01000001">
    <property type="protein sequence ID" value="PPK98486.1"/>
    <property type="molecule type" value="Genomic_DNA"/>
</dbReference>
<comment type="subcellular location">
    <subcellularLocation>
        <location evidence="13">Cytoplasm</location>
    </subcellularLocation>
</comment>
<dbReference type="InterPro" id="IPR036291">
    <property type="entry name" value="NAD(P)-bd_dom_sf"/>
</dbReference>
<comment type="subunit">
    <text evidence="13">Homotetramer.</text>
</comment>
<feature type="active site" description="Proton donor" evidence="13">
    <location>
        <position position="145"/>
    </location>
</feature>
<dbReference type="PIRSF" id="PIRSF000161">
    <property type="entry name" value="DHPR"/>
    <property type="match status" value="1"/>
</dbReference>
<comment type="pathway">
    <text evidence="9 13">Amino-acid biosynthesis; L-lysine biosynthesis via DAP pathway; (S)-tetrahydrodipicolinate from L-aspartate: step 4/4.</text>
</comment>
<dbReference type="Proteomes" id="UP000239485">
    <property type="component" value="Unassembled WGS sequence"/>
</dbReference>
<dbReference type="SUPFAM" id="SSF55347">
    <property type="entry name" value="Glyceraldehyde-3-phosphate dehydrogenase-like, C-terminal domain"/>
    <property type="match status" value="1"/>
</dbReference>
<dbReference type="GO" id="GO:0051287">
    <property type="term" value="F:NAD binding"/>
    <property type="evidence" value="ECO:0007669"/>
    <property type="project" value="UniProtKB-UniRule"/>
</dbReference>
<sequence>MSAGSGQEPLRVAVLGARGRMGRQACAAVDAAPDLELVAEIGRGDRLDALAEAGAQVAVDLTVPAAVMGNVEWCLSHGVHVVTGTTGWTADRLDTVRQWCTQAPALGVLVAPNFGIGAVLVMRFAQQAARFFESVEVVELHHPDKLDAPSGTAVRTAQLIAAARAEAGLDPVPDATVEALEGARGADVDGVRVHAVRLRGLLAHQEVLLGGPGETLTLRDDTYDRASFMPGVLVGVRKVADHPGLTVGLENYLDLDGAPRRAGD</sequence>
<dbReference type="InterPro" id="IPR022664">
    <property type="entry name" value="DapB_N_CS"/>
</dbReference>
<feature type="binding site" evidence="13">
    <location>
        <begin position="16"/>
        <end position="21"/>
    </location>
    <ligand>
        <name>NAD(+)</name>
        <dbReference type="ChEBI" id="CHEBI:57540"/>
    </ligand>
</feature>
<dbReference type="Gene3D" id="3.40.50.720">
    <property type="entry name" value="NAD(P)-binding Rossmann-like Domain"/>
    <property type="match status" value="1"/>
</dbReference>
<name>A0A2S6IW33_9ACTN</name>
<evidence type="ECO:0000256" key="7">
    <source>
        <dbReference type="ARBA" id="ARBA00023027"/>
    </source>
</evidence>
<comment type="catalytic activity">
    <reaction evidence="11 13">
        <text>(S)-2,3,4,5-tetrahydrodipicolinate + NADP(+) + H2O = (2S,4S)-4-hydroxy-2,3,4,5-tetrahydrodipicolinate + NADPH + H(+)</text>
        <dbReference type="Rhea" id="RHEA:35331"/>
        <dbReference type="ChEBI" id="CHEBI:15377"/>
        <dbReference type="ChEBI" id="CHEBI:15378"/>
        <dbReference type="ChEBI" id="CHEBI:16845"/>
        <dbReference type="ChEBI" id="CHEBI:57783"/>
        <dbReference type="ChEBI" id="CHEBI:58349"/>
        <dbReference type="ChEBI" id="CHEBI:67139"/>
        <dbReference type="EC" id="1.17.1.8"/>
    </reaction>
</comment>
<dbReference type="InterPro" id="IPR023940">
    <property type="entry name" value="DHDPR_bac"/>
</dbReference>
<protein>
    <recommendedName>
        <fullName evidence="10 13">4-hydroxy-tetrahydrodipicolinate reductase</fullName>
        <shortName evidence="13">HTPA reductase</shortName>
        <ecNumber evidence="10 13">1.17.1.8</ecNumber>
    </recommendedName>
</protein>
<comment type="function">
    <text evidence="13">Catalyzes the conversion of 4-hydroxy-tetrahydrodipicolinate (HTPA) to tetrahydrodipicolinate.</text>
</comment>
<evidence type="ECO:0000256" key="9">
    <source>
        <dbReference type="ARBA" id="ARBA00037922"/>
    </source>
</evidence>
<dbReference type="InterPro" id="IPR000846">
    <property type="entry name" value="DapB_N"/>
</dbReference>
<proteinExistence type="inferred from homology"/>
<comment type="caution">
    <text evidence="13">Was originally thought to be a dihydrodipicolinate reductase (DHDPR), catalyzing the conversion of dihydrodipicolinate to tetrahydrodipicolinate. However, it was shown in E.coli that the substrate of the enzymatic reaction is not dihydrodipicolinate (DHDP) but in fact (2S,4S)-4-hydroxy-2,3,4,5-tetrahydrodipicolinic acid (HTPA), the product released by the DapA-catalyzed reaction.</text>
</comment>
<evidence type="ECO:0000313" key="16">
    <source>
        <dbReference type="EMBL" id="PPK98486.1"/>
    </source>
</evidence>
<dbReference type="GO" id="GO:0016726">
    <property type="term" value="F:oxidoreductase activity, acting on CH or CH2 groups, NAD or NADP as acceptor"/>
    <property type="evidence" value="ECO:0007669"/>
    <property type="project" value="UniProtKB-UniRule"/>
</dbReference>
<evidence type="ECO:0000259" key="14">
    <source>
        <dbReference type="Pfam" id="PF01113"/>
    </source>
</evidence>
<dbReference type="SUPFAM" id="SSF51735">
    <property type="entry name" value="NAD(P)-binding Rossmann-fold domains"/>
    <property type="match status" value="1"/>
</dbReference>
<keyword evidence="3 13" id="KW-0028">Amino-acid biosynthesis</keyword>
<dbReference type="PANTHER" id="PTHR20836:SF0">
    <property type="entry name" value="4-HYDROXY-TETRAHYDRODIPICOLINATE REDUCTASE 1, CHLOROPLASTIC-RELATED"/>
    <property type="match status" value="1"/>
</dbReference>
<keyword evidence="7 13" id="KW-0520">NAD</keyword>
<dbReference type="FunFam" id="3.30.360.10:FF:000009">
    <property type="entry name" value="4-hydroxy-tetrahydrodipicolinate reductase"/>
    <property type="match status" value="1"/>
</dbReference>
<dbReference type="GO" id="GO:0005829">
    <property type="term" value="C:cytosol"/>
    <property type="evidence" value="ECO:0007669"/>
    <property type="project" value="TreeGrafter"/>
</dbReference>
<evidence type="ECO:0000256" key="4">
    <source>
        <dbReference type="ARBA" id="ARBA00022857"/>
    </source>
</evidence>
<evidence type="ECO:0000256" key="13">
    <source>
        <dbReference type="HAMAP-Rule" id="MF_00102"/>
    </source>
</evidence>
<gene>
    <name evidence="13" type="primary">dapB</name>
    <name evidence="16" type="ORF">CLV92_101181</name>
</gene>
<dbReference type="InterPro" id="IPR022663">
    <property type="entry name" value="DapB_C"/>
</dbReference>
<dbReference type="HAMAP" id="MF_00102">
    <property type="entry name" value="DapB"/>
    <property type="match status" value="1"/>
</dbReference>
<comment type="similarity">
    <text evidence="1 13">Belongs to the DapB family.</text>
</comment>
<evidence type="ECO:0000256" key="8">
    <source>
        <dbReference type="ARBA" id="ARBA00023154"/>
    </source>
</evidence>
<evidence type="ECO:0000256" key="1">
    <source>
        <dbReference type="ARBA" id="ARBA00006642"/>
    </source>
</evidence>
<dbReference type="EC" id="1.17.1.8" evidence="10 13"/>
<feature type="binding site" evidence="13">
    <location>
        <position position="40"/>
    </location>
    <ligand>
        <name>NAD(+)</name>
        <dbReference type="ChEBI" id="CHEBI:57540"/>
    </ligand>
</feature>
<dbReference type="Gene3D" id="3.30.360.10">
    <property type="entry name" value="Dihydrodipicolinate Reductase, domain 2"/>
    <property type="match status" value="1"/>
</dbReference>
<feature type="binding site" evidence="13">
    <location>
        <begin position="151"/>
        <end position="152"/>
    </location>
    <ligand>
        <name>(S)-2,3,4,5-tetrahydrodipicolinate</name>
        <dbReference type="ChEBI" id="CHEBI:16845"/>
    </ligand>
</feature>
<keyword evidence="17" id="KW-1185">Reference proteome</keyword>
<dbReference type="PANTHER" id="PTHR20836">
    <property type="entry name" value="DIHYDRODIPICOLINATE REDUCTASE"/>
    <property type="match status" value="1"/>
</dbReference>
<dbReference type="CDD" id="cd02274">
    <property type="entry name" value="DHDPR_N"/>
    <property type="match status" value="1"/>
</dbReference>
<feature type="binding site" evidence="13">
    <location>
        <position position="43"/>
    </location>
    <ligand>
        <name>NADP(+)</name>
        <dbReference type="ChEBI" id="CHEBI:58349"/>
    </ligand>
</feature>
<feature type="active site" description="Proton donor/acceptor" evidence="13">
    <location>
        <position position="141"/>
    </location>
</feature>